<sequence length="625" mass="64220">MPNVLSTGTSALLAFQRALSTVSHNVANINTPGYSRQRVDFEARSPAYVGVGYIGRGTQISDIRRVADELANARLIDSGGELARLQQLSSMANRVDALMSDKATGIAGLWSGFFDSVSALSSNASAPAERQNMLGQANALTTRFSQLQGQFDMLGREVNGGLVAGADEINRLAGEIARMNGQIGTANSAAPDLLDRREQLVAELVTYTGGTAVQQDGGALNVFTAGGQALVVGTQPSQLTTVPDPYRPERLQLALQTQGQTIRIDERVMGGRIGGLLEFRNQVLDPAQSELGRIALGLATTFNAGHAAGMDQHGAMGAEFFRVPPPSANAHAGNVGDARLAASVSDLGAVDGRNLVLQWRGGTWSATDASTGVAVPLAGTGSAADPLRVGGLSLVMSGTPQDDDRFLLLPTAQAAGGIGVAITDPARIAAASPVRVHATLDNLGSGKATGLRVSDPAHADLLATASIEFLDGDSYSINGGAAIAWAPGDVIAANGWSFTLDGVPAAGDSFSVGRNGAGSSDNGNAALLAGFDDRRDLNGGNLSLNGAIAGLTTAVGSAARQAEYAAEAQGVLHEQAQAARDSVSGVNLDEEAANMLRLQQAYQAAAQIISTADTMFQTLLGAVRR</sequence>
<dbReference type="GO" id="GO:0005576">
    <property type="term" value="C:extracellular region"/>
    <property type="evidence" value="ECO:0007669"/>
    <property type="project" value="UniProtKB-SubCell"/>
</dbReference>
<evidence type="ECO:0000259" key="8">
    <source>
        <dbReference type="Pfam" id="PF06429"/>
    </source>
</evidence>
<dbReference type="Pfam" id="PF06429">
    <property type="entry name" value="Flg_bbr_C"/>
    <property type="match status" value="1"/>
</dbReference>
<dbReference type="GO" id="GO:0009424">
    <property type="term" value="C:bacterial-type flagellum hook"/>
    <property type="evidence" value="ECO:0007669"/>
    <property type="project" value="InterPro"/>
</dbReference>
<evidence type="ECO:0000313" key="12">
    <source>
        <dbReference type="Proteomes" id="UP000298681"/>
    </source>
</evidence>
<accession>A0A4Z1R386</accession>
<dbReference type="PANTHER" id="PTHR30033">
    <property type="entry name" value="FLAGELLAR HOOK-ASSOCIATED PROTEIN 1"/>
    <property type="match status" value="1"/>
</dbReference>
<dbReference type="Pfam" id="PF21158">
    <property type="entry name" value="flgK_1st_1"/>
    <property type="match status" value="1"/>
</dbReference>
<dbReference type="GO" id="GO:0044780">
    <property type="term" value="P:bacterial-type flagellum assembly"/>
    <property type="evidence" value="ECO:0007669"/>
    <property type="project" value="InterPro"/>
</dbReference>
<reference evidence="11 12" key="1">
    <citation type="submission" date="2019-01" db="EMBL/GenBank/DDBJ databases">
        <authorList>
            <person name="Zhang S."/>
        </authorList>
    </citation>
    <scope>NUCLEOTIDE SEQUENCE [LARGE SCALE GENOMIC DNA]</scope>
    <source>
        <strain evidence="11 12">1626</strain>
    </source>
</reference>
<comment type="similarity">
    <text evidence="3">Belongs to the flagella basal body rod proteins family.</text>
</comment>
<dbReference type="AlphaFoldDB" id="A0A4Z1R386"/>
<dbReference type="PRINTS" id="PR01005">
    <property type="entry name" value="FLGHOOKAP1"/>
</dbReference>
<dbReference type="SUPFAM" id="SSF64518">
    <property type="entry name" value="Phase 1 flagellin"/>
    <property type="match status" value="2"/>
</dbReference>
<dbReference type="Gene3D" id="1.20.1330.10">
    <property type="entry name" value="f41 fragment of flagellin, N-terminal domain"/>
    <property type="match status" value="1"/>
</dbReference>
<dbReference type="Proteomes" id="UP000298681">
    <property type="component" value="Unassembled WGS sequence"/>
</dbReference>
<feature type="domain" description="Flagellar hook-associated protein FlgK helical" evidence="10">
    <location>
        <begin position="93"/>
        <end position="321"/>
    </location>
</feature>
<evidence type="ECO:0000256" key="1">
    <source>
        <dbReference type="ARBA" id="ARBA00004365"/>
    </source>
</evidence>
<keyword evidence="11" id="KW-0969">Cilium</keyword>
<evidence type="ECO:0000256" key="4">
    <source>
        <dbReference type="ARBA" id="ARBA00016244"/>
    </source>
</evidence>
<evidence type="ECO:0000313" key="11">
    <source>
        <dbReference type="EMBL" id="TKS53982.1"/>
    </source>
</evidence>
<comment type="caution">
    <text evidence="11">The sequence shown here is derived from an EMBL/GenBank/DDBJ whole genome shotgun (WGS) entry which is preliminary data.</text>
</comment>
<proteinExistence type="inferred from homology"/>
<feature type="domain" description="Flagellar basal body rod protein N-terminal" evidence="7">
    <location>
        <begin position="5"/>
        <end position="34"/>
    </location>
</feature>
<evidence type="ECO:0000256" key="6">
    <source>
        <dbReference type="ARBA" id="ARBA00023143"/>
    </source>
</evidence>
<evidence type="ECO:0000259" key="10">
    <source>
        <dbReference type="Pfam" id="PF22638"/>
    </source>
</evidence>
<dbReference type="EMBL" id="SPUH01000001">
    <property type="protein sequence ID" value="TKS53982.1"/>
    <property type="molecule type" value="Genomic_DNA"/>
</dbReference>
<organism evidence="11 12">
    <name type="scientific">Luteimonas yindakuii</name>
    <dbReference type="NCBI Taxonomy" id="2565782"/>
    <lineage>
        <taxon>Bacteria</taxon>
        <taxon>Pseudomonadati</taxon>
        <taxon>Pseudomonadota</taxon>
        <taxon>Gammaproteobacteria</taxon>
        <taxon>Lysobacterales</taxon>
        <taxon>Lysobacteraceae</taxon>
        <taxon>Luteimonas</taxon>
    </lineage>
</organism>
<keyword evidence="11" id="KW-0966">Cell projection</keyword>
<keyword evidence="12" id="KW-1185">Reference proteome</keyword>
<name>A0A4Z1R386_9GAMM</name>
<dbReference type="GO" id="GO:0005198">
    <property type="term" value="F:structural molecule activity"/>
    <property type="evidence" value="ECO:0007669"/>
    <property type="project" value="InterPro"/>
</dbReference>
<evidence type="ECO:0000256" key="2">
    <source>
        <dbReference type="ARBA" id="ARBA00004613"/>
    </source>
</evidence>
<dbReference type="InterPro" id="IPR010930">
    <property type="entry name" value="Flg_bb/hook_C_dom"/>
</dbReference>
<dbReference type="PANTHER" id="PTHR30033:SF1">
    <property type="entry name" value="FLAGELLAR HOOK-ASSOCIATED PROTEIN 1"/>
    <property type="match status" value="1"/>
</dbReference>
<keyword evidence="6" id="KW-0975">Bacterial flagellum</keyword>
<dbReference type="InterPro" id="IPR053927">
    <property type="entry name" value="FlgK_helical"/>
</dbReference>
<gene>
    <name evidence="11" type="primary">flgK</name>
    <name evidence="11" type="ORF">E4582_03815</name>
</gene>
<dbReference type="RefSeq" id="WP_134673365.1">
    <property type="nucleotide sequence ID" value="NZ_SPUH01000001.1"/>
</dbReference>
<evidence type="ECO:0000259" key="9">
    <source>
        <dbReference type="Pfam" id="PF21158"/>
    </source>
</evidence>
<dbReference type="InterPro" id="IPR002371">
    <property type="entry name" value="FlgK"/>
</dbReference>
<dbReference type="Pfam" id="PF00460">
    <property type="entry name" value="Flg_bb_rod"/>
    <property type="match status" value="1"/>
</dbReference>
<feature type="domain" description="Flagellar basal-body/hook protein C-terminal" evidence="8">
    <location>
        <begin position="583"/>
        <end position="620"/>
    </location>
</feature>
<evidence type="ECO:0000256" key="5">
    <source>
        <dbReference type="ARBA" id="ARBA00022525"/>
    </source>
</evidence>
<dbReference type="NCBIfam" id="TIGR02492">
    <property type="entry name" value="flgK_ends"/>
    <property type="match status" value="1"/>
</dbReference>
<evidence type="ECO:0000259" key="7">
    <source>
        <dbReference type="Pfam" id="PF00460"/>
    </source>
</evidence>
<comment type="subcellular location">
    <subcellularLocation>
        <location evidence="1">Bacterial flagellum</location>
    </subcellularLocation>
    <subcellularLocation>
        <location evidence="2">Secreted</location>
    </subcellularLocation>
</comment>
<feature type="domain" description="Flagellar hook-associated protein 1 D2-like" evidence="9">
    <location>
        <begin position="332"/>
        <end position="409"/>
    </location>
</feature>
<evidence type="ECO:0000256" key="3">
    <source>
        <dbReference type="ARBA" id="ARBA00009677"/>
    </source>
</evidence>
<dbReference type="Pfam" id="PF22638">
    <property type="entry name" value="FlgK_D1"/>
    <property type="match status" value="1"/>
</dbReference>
<keyword evidence="11" id="KW-0282">Flagellum</keyword>
<protein>
    <recommendedName>
        <fullName evidence="4">Flagellar hook-associated protein 1</fullName>
    </recommendedName>
</protein>
<dbReference type="InterPro" id="IPR049119">
    <property type="entry name" value="FlgK_D2-like"/>
</dbReference>
<keyword evidence="5" id="KW-0964">Secreted</keyword>
<dbReference type="InterPro" id="IPR001444">
    <property type="entry name" value="Flag_bb_rod_N"/>
</dbReference>